<evidence type="ECO:0000256" key="7">
    <source>
        <dbReference type="SAM" id="Phobius"/>
    </source>
</evidence>
<evidence type="ECO:0000256" key="6">
    <source>
        <dbReference type="ARBA" id="ARBA00023136"/>
    </source>
</evidence>
<evidence type="ECO:0000313" key="8">
    <source>
        <dbReference type="EMBL" id="RPF42929.1"/>
    </source>
</evidence>
<gene>
    <name evidence="8" type="ORF">EDD75_2044</name>
</gene>
<keyword evidence="8" id="KW-0969">Cilium</keyword>
<dbReference type="EMBL" id="RKRE01000003">
    <property type="protein sequence ID" value="RPF42929.1"/>
    <property type="molecule type" value="Genomic_DNA"/>
</dbReference>
<comment type="caution">
    <text evidence="8">The sequence shown here is derived from an EMBL/GenBank/DDBJ whole genome shotgun (WGS) entry which is preliminary data.</text>
</comment>
<accession>A0A3N5ABF4</accession>
<dbReference type="InterPro" id="IPR002191">
    <property type="entry name" value="Bac_export_3"/>
</dbReference>
<name>A0A3N5ABF4_9THEO</name>
<dbReference type="PRINTS" id="PR00952">
    <property type="entry name" value="TYPE3IMQPROT"/>
</dbReference>
<keyword evidence="5 7" id="KW-1133">Transmembrane helix</keyword>
<evidence type="ECO:0000256" key="4">
    <source>
        <dbReference type="ARBA" id="ARBA00022692"/>
    </source>
</evidence>
<protein>
    <submittedName>
        <fullName evidence="8">Flagellar biosynthetic protein FliQ</fullName>
    </submittedName>
</protein>
<dbReference type="Pfam" id="PF01313">
    <property type="entry name" value="Bac_export_3"/>
    <property type="match status" value="1"/>
</dbReference>
<organism evidence="8 9">
    <name type="scientific">Thermodesulfitimonas autotrophica</name>
    <dbReference type="NCBI Taxonomy" id="1894989"/>
    <lineage>
        <taxon>Bacteria</taxon>
        <taxon>Bacillati</taxon>
        <taxon>Bacillota</taxon>
        <taxon>Clostridia</taxon>
        <taxon>Thermoanaerobacterales</taxon>
        <taxon>Thermoanaerobacteraceae</taxon>
        <taxon>Thermodesulfitimonas</taxon>
    </lineage>
</organism>
<dbReference type="OrthoDB" id="9806440at2"/>
<evidence type="ECO:0000256" key="5">
    <source>
        <dbReference type="ARBA" id="ARBA00022989"/>
    </source>
</evidence>
<evidence type="ECO:0000256" key="3">
    <source>
        <dbReference type="ARBA" id="ARBA00022475"/>
    </source>
</evidence>
<dbReference type="PANTHER" id="PTHR34040">
    <property type="entry name" value="FLAGELLAR BIOSYNTHETIC PROTEIN FLIQ"/>
    <property type="match status" value="1"/>
</dbReference>
<sequence length="89" mass="9913">MSQTLAVNMVNQALLLVLVIAGPVLLVSMLVGFVISILQATTQIQDQMISFVPKILAVFLTLIVFFPLFIRLMIDFTNRVFGQFPAIMQ</sequence>
<keyword evidence="4 7" id="KW-0812">Transmembrane</keyword>
<keyword evidence="6 7" id="KW-0472">Membrane</keyword>
<comment type="subcellular location">
    <subcellularLocation>
        <location evidence="1">Cell membrane</location>
        <topology evidence="1">Multi-pass membrane protein</topology>
    </subcellularLocation>
</comment>
<keyword evidence="9" id="KW-1185">Reference proteome</keyword>
<dbReference type="RefSeq" id="WP_123931655.1">
    <property type="nucleotide sequence ID" value="NZ_RKRE01000003.1"/>
</dbReference>
<dbReference type="GO" id="GO:0009306">
    <property type="term" value="P:protein secretion"/>
    <property type="evidence" value="ECO:0007669"/>
    <property type="project" value="InterPro"/>
</dbReference>
<proteinExistence type="inferred from homology"/>
<feature type="transmembrane region" description="Helical" evidence="7">
    <location>
        <begin position="55"/>
        <end position="74"/>
    </location>
</feature>
<keyword evidence="3" id="KW-1003">Cell membrane</keyword>
<reference evidence="8 9" key="1">
    <citation type="submission" date="2018-11" db="EMBL/GenBank/DDBJ databases">
        <title>Genomic Encyclopedia of Type Strains, Phase IV (KMG-IV): sequencing the most valuable type-strain genomes for metagenomic binning, comparative biology and taxonomic classification.</title>
        <authorList>
            <person name="Goeker M."/>
        </authorList>
    </citation>
    <scope>NUCLEOTIDE SEQUENCE [LARGE SCALE GENOMIC DNA]</scope>
    <source>
        <strain evidence="8 9">DSM 102936</strain>
    </source>
</reference>
<evidence type="ECO:0000256" key="1">
    <source>
        <dbReference type="ARBA" id="ARBA00004651"/>
    </source>
</evidence>
<comment type="similarity">
    <text evidence="2">Belongs to the FliQ/MopD/SpaQ family.</text>
</comment>
<dbReference type="PIRSF" id="PIRSF004669">
    <property type="entry name" value="FliQ"/>
    <property type="match status" value="1"/>
</dbReference>
<feature type="transmembrane region" description="Helical" evidence="7">
    <location>
        <begin position="12"/>
        <end position="35"/>
    </location>
</feature>
<dbReference type="PANTHER" id="PTHR34040:SF2">
    <property type="entry name" value="FLAGELLAR BIOSYNTHETIC PROTEIN FLIQ"/>
    <property type="match status" value="1"/>
</dbReference>
<dbReference type="AlphaFoldDB" id="A0A3N5ABF4"/>
<keyword evidence="8" id="KW-0966">Cell projection</keyword>
<keyword evidence="8" id="KW-0282">Flagellum</keyword>
<dbReference type="GO" id="GO:0005886">
    <property type="term" value="C:plasma membrane"/>
    <property type="evidence" value="ECO:0007669"/>
    <property type="project" value="UniProtKB-SubCell"/>
</dbReference>
<evidence type="ECO:0000256" key="2">
    <source>
        <dbReference type="ARBA" id="ARBA00006156"/>
    </source>
</evidence>
<dbReference type="Proteomes" id="UP000282654">
    <property type="component" value="Unassembled WGS sequence"/>
</dbReference>
<evidence type="ECO:0000313" key="9">
    <source>
        <dbReference type="Proteomes" id="UP000282654"/>
    </source>
</evidence>